<dbReference type="Proteomes" id="UP001144280">
    <property type="component" value="Unassembled WGS sequence"/>
</dbReference>
<dbReference type="SUPFAM" id="SSF51445">
    <property type="entry name" value="(Trans)glycosidases"/>
    <property type="match status" value="1"/>
</dbReference>
<evidence type="ECO:0000259" key="2">
    <source>
        <dbReference type="Pfam" id="PF02638"/>
    </source>
</evidence>
<dbReference type="Pfam" id="PF02638">
    <property type="entry name" value="GHL10"/>
    <property type="match status" value="1"/>
</dbReference>
<dbReference type="InterPro" id="IPR013783">
    <property type="entry name" value="Ig-like_fold"/>
</dbReference>
<keyword evidence="3" id="KW-0378">Hydrolase</keyword>
<sequence length="524" mass="58608">MALLPTGRHQVHLAVALAIVVTLSMGLVRWQTRPDPARQVVATASCAGRPLDTPRQLRGMWIATVSNIDWPSRPGLDQEQVKSEYRGWLDLAQQRGHNAVFVQVRPSGDAFWESSYAPWSRWLTGRTDGLSPGWDPMEFLVSEAHARNLEFHAWFNPYKASQTGNPAELPASHPLRQHPEWAVTFPKGGKGSRLYYNPGIPEARKFVEDSMLEAVAKYDVDGVHFDDFFYPYPVKGQDFPDDAAFKQHGAGFATKADWRRDNVNKLVKEMNQRVKELKPWVKFGISPFGIWRNRTTDSLGSPTRGLQSYDAIYADTRLWVKEEWLDYIVPQLYWHIGFDIADYAKLLPWWSDVVKDTRVQLYIGQADYRVGQKGAWSDPAELDRQLALNSKYPVSGSIHFSARQVRADRLGAVSRYATAHYARPALVPVMGHMPPNPPDAPEVTEASRDGANGVTLAWRAGDGPRPAGYAVFKVDGETARLVATTRGTTWVDRTVGTPGAYSYCVAALDRLWNLGGSSEVDVAG</sequence>
<evidence type="ECO:0000256" key="1">
    <source>
        <dbReference type="ARBA" id="ARBA00022729"/>
    </source>
</evidence>
<dbReference type="PANTHER" id="PTHR43405">
    <property type="entry name" value="GLYCOSYL HYDROLASE DIGH"/>
    <property type="match status" value="1"/>
</dbReference>
<dbReference type="PANTHER" id="PTHR43405:SF1">
    <property type="entry name" value="GLYCOSYL HYDROLASE DIGH"/>
    <property type="match status" value="1"/>
</dbReference>
<dbReference type="EMBL" id="BSDI01000015">
    <property type="protein sequence ID" value="GLH98321.1"/>
    <property type="molecule type" value="Genomic_DNA"/>
</dbReference>
<proteinExistence type="predicted"/>
<evidence type="ECO:0000313" key="4">
    <source>
        <dbReference type="Proteomes" id="UP001144280"/>
    </source>
</evidence>
<name>A0ABQ5QUQ7_9ACTN</name>
<accession>A0ABQ5QUQ7</accession>
<dbReference type="InterPro" id="IPR052177">
    <property type="entry name" value="Divisome_Glycosyl_Hydrolase"/>
</dbReference>
<protein>
    <submittedName>
        <fullName evidence="3">Glycosyl hydrolase</fullName>
    </submittedName>
</protein>
<keyword evidence="4" id="KW-1185">Reference proteome</keyword>
<dbReference type="Gene3D" id="2.60.40.10">
    <property type="entry name" value="Immunoglobulins"/>
    <property type="match status" value="1"/>
</dbReference>
<dbReference type="InterPro" id="IPR017853">
    <property type="entry name" value="GH"/>
</dbReference>
<organism evidence="3 4">
    <name type="scientific">Phytohabitans aurantiacus</name>
    <dbReference type="NCBI Taxonomy" id="3016789"/>
    <lineage>
        <taxon>Bacteria</taxon>
        <taxon>Bacillati</taxon>
        <taxon>Actinomycetota</taxon>
        <taxon>Actinomycetes</taxon>
        <taxon>Micromonosporales</taxon>
        <taxon>Micromonosporaceae</taxon>
    </lineage>
</organism>
<feature type="domain" description="Glycosyl hydrolase-like 10" evidence="2">
    <location>
        <begin position="56"/>
        <end position="372"/>
    </location>
</feature>
<gene>
    <name evidence="3" type="ORF">Pa4123_35960</name>
</gene>
<keyword evidence="1" id="KW-0732">Signal</keyword>
<dbReference type="InterPro" id="IPR003790">
    <property type="entry name" value="GHL10"/>
</dbReference>
<evidence type="ECO:0000313" key="3">
    <source>
        <dbReference type="EMBL" id="GLH98321.1"/>
    </source>
</evidence>
<dbReference type="RefSeq" id="WP_281897084.1">
    <property type="nucleotide sequence ID" value="NZ_BSDI01000015.1"/>
</dbReference>
<comment type="caution">
    <text evidence="3">The sequence shown here is derived from an EMBL/GenBank/DDBJ whole genome shotgun (WGS) entry which is preliminary data.</text>
</comment>
<reference evidence="3" key="1">
    <citation type="submission" date="2022-12" db="EMBL/GenBank/DDBJ databases">
        <title>New Phytohabitans aurantiacus sp. RD004123 nov., an actinomycete isolated from soil.</title>
        <authorList>
            <person name="Triningsih D.W."/>
            <person name="Harunari E."/>
            <person name="Igarashi Y."/>
        </authorList>
    </citation>
    <scope>NUCLEOTIDE SEQUENCE</scope>
    <source>
        <strain evidence="3">RD004123</strain>
    </source>
</reference>
<dbReference type="GO" id="GO:0016787">
    <property type="term" value="F:hydrolase activity"/>
    <property type="evidence" value="ECO:0007669"/>
    <property type="project" value="UniProtKB-KW"/>
</dbReference>
<dbReference type="Gene3D" id="3.20.20.80">
    <property type="entry name" value="Glycosidases"/>
    <property type="match status" value="1"/>
</dbReference>